<reference evidence="2 3" key="1">
    <citation type="journal article" date="2018" name="New Phytol.">
        <title>Phylogenomics of Endogonaceae and evolution of mycorrhizas within Mucoromycota.</title>
        <authorList>
            <person name="Chang Y."/>
            <person name="Desiro A."/>
            <person name="Na H."/>
            <person name="Sandor L."/>
            <person name="Lipzen A."/>
            <person name="Clum A."/>
            <person name="Barry K."/>
            <person name="Grigoriev I.V."/>
            <person name="Martin F.M."/>
            <person name="Stajich J.E."/>
            <person name="Smith M.E."/>
            <person name="Bonito G."/>
            <person name="Spatafora J.W."/>
        </authorList>
    </citation>
    <scope>NUCLEOTIDE SEQUENCE [LARGE SCALE GENOMIC DNA]</scope>
    <source>
        <strain evidence="2 3">AD002</strain>
    </source>
</reference>
<gene>
    <name evidence="2" type="ORF">BC938DRAFT_479950</name>
</gene>
<keyword evidence="1" id="KW-0812">Transmembrane</keyword>
<proteinExistence type="predicted"/>
<organism evidence="2 3">
    <name type="scientific">Jimgerdemannia flammicorona</name>
    <dbReference type="NCBI Taxonomy" id="994334"/>
    <lineage>
        <taxon>Eukaryota</taxon>
        <taxon>Fungi</taxon>
        <taxon>Fungi incertae sedis</taxon>
        <taxon>Mucoromycota</taxon>
        <taxon>Mucoromycotina</taxon>
        <taxon>Endogonomycetes</taxon>
        <taxon>Endogonales</taxon>
        <taxon>Endogonaceae</taxon>
        <taxon>Jimgerdemannia</taxon>
    </lineage>
</organism>
<protein>
    <submittedName>
        <fullName evidence="2">Uncharacterized protein</fullName>
    </submittedName>
</protein>
<sequence>MAVTGRSKADGLRYVKFGFQSFLKSLHAVSIIFSFISGIRRVFSIRVTRKFKHAIFVSLTWINTEMIWFSCFKDIKNIAERSHRHIYHREYGIGRSRRRRRAFRRAVISHLATFHYLTSQSVRRLLMFHIELVDHYIHARHIDRRRLLLLALSTTITISTTAQLHPVASTNTRTCVRKLFTNMILFVVSLSQQHCGYDPRHFRAQPARRNIFGRGRVGYLFCYQSDN</sequence>
<name>A0A433QJQ2_9FUNG</name>
<keyword evidence="3" id="KW-1185">Reference proteome</keyword>
<evidence type="ECO:0000313" key="3">
    <source>
        <dbReference type="Proteomes" id="UP000274822"/>
    </source>
</evidence>
<evidence type="ECO:0000313" key="2">
    <source>
        <dbReference type="EMBL" id="RUS30013.1"/>
    </source>
</evidence>
<evidence type="ECO:0000256" key="1">
    <source>
        <dbReference type="SAM" id="Phobius"/>
    </source>
</evidence>
<dbReference type="EMBL" id="RBNJ01004396">
    <property type="protein sequence ID" value="RUS30013.1"/>
    <property type="molecule type" value="Genomic_DNA"/>
</dbReference>
<comment type="caution">
    <text evidence="2">The sequence shown here is derived from an EMBL/GenBank/DDBJ whole genome shotgun (WGS) entry which is preliminary data.</text>
</comment>
<keyword evidence="1" id="KW-1133">Transmembrane helix</keyword>
<keyword evidence="1" id="KW-0472">Membrane</keyword>
<accession>A0A433QJQ2</accession>
<feature type="transmembrane region" description="Helical" evidence="1">
    <location>
        <begin position="22"/>
        <end position="43"/>
    </location>
</feature>
<dbReference type="AlphaFoldDB" id="A0A433QJQ2"/>
<dbReference type="Proteomes" id="UP000274822">
    <property type="component" value="Unassembled WGS sequence"/>
</dbReference>